<dbReference type="EMBL" id="AOHD02000062">
    <property type="protein sequence ID" value="EQA78644.1"/>
    <property type="molecule type" value="Genomic_DNA"/>
</dbReference>
<sequence length="80" mass="9230">MGQGEYAKLNSIVFLSRFAERSNKEEILVGPGIDLRSVLSFPKKRKPILVIHYSELAGWNSDKFKVCPKRPIRTTLRKRN</sequence>
<dbReference type="Proteomes" id="UP000015445">
    <property type="component" value="Unassembled WGS sequence"/>
</dbReference>
<reference evidence="1" key="1">
    <citation type="submission" date="2013-05" db="EMBL/GenBank/DDBJ databases">
        <authorList>
            <person name="Harkins D.M."/>
            <person name="Durkin A.S."/>
            <person name="Brinkac L.M."/>
            <person name="Haft D.H."/>
            <person name="Selengut J.D."/>
            <person name="Sanka R."/>
            <person name="DePew J."/>
            <person name="Purushe J."/>
            <person name="Galloway R.L."/>
            <person name="Vinetz J.M."/>
            <person name="Sutton G.G."/>
            <person name="Nierman W.C."/>
            <person name="Fouts D.E."/>
        </authorList>
    </citation>
    <scope>NUCLEOTIDE SEQUENCE [LARGE SCALE GENOMIC DNA]</scope>
    <source>
        <strain evidence="1">80-412</strain>
    </source>
</reference>
<name>T0GZE1_9LEPT</name>
<evidence type="ECO:0000313" key="2">
    <source>
        <dbReference type="Proteomes" id="UP000015445"/>
    </source>
</evidence>
<keyword evidence="2" id="KW-1185">Reference proteome</keyword>
<proteinExistence type="predicted"/>
<protein>
    <submittedName>
        <fullName evidence="1">Uncharacterized protein</fullName>
    </submittedName>
</protein>
<evidence type="ECO:0000313" key="1">
    <source>
        <dbReference type="EMBL" id="EQA78644.1"/>
    </source>
</evidence>
<comment type="caution">
    <text evidence="1">The sequence shown here is derived from an EMBL/GenBank/DDBJ whole genome shotgun (WGS) entry which is preliminary data.</text>
</comment>
<gene>
    <name evidence="1" type="ORF">LEP1GSC193_1586</name>
</gene>
<dbReference type="AlphaFoldDB" id="T0GZE1"/>
<organism evidence="1 2">
    <name type="scientific">Leptospira alstonii serovar Pingchang str. 80-412</name>
    <dbReference type="NCBI Taxonomy" id="1218564"/>
    <lineage>
        <taxon>Bacteria</taxon>
        <taxon>Pseudomonadati</taxon>
        <taxon>Spirochaetota</taxon>
        <taxon>Spirochaetia</taxon>
        <taxon>Leptospirales</taxon>
        <taxon>Leptospiraceae</taxon>
        <taxon>Leptospira</taxon>
    </lineage>
</organism>
<accession>T0GZE1</accession>